<reference evidence="1" key="1">
    <citation type="submission" date="2023-03" db="EMBL/GenBank/DDBJ databases">
        <authorList>
            <person name="Cleenwerck I."/>
        </authorList>
    </citation>
    <scope>NUCLEOTIDE SEQUENCE</scope>
    <source>
        <strain evidence="1">LMG 32879</strain>
    </source>
</reference>
<keyword evidence="2" id="KW-1185">Reference proteome</keyword>
<dbReference type="RefSeq" id="WP_289842099.1">
    <property type="nucleotide sequence ID" value="NZ_CATKSH010000010.1"/>
</dbReference>
<proteinExistence type="predicted"/>
<sequence>MMKKAAVFYHVWAPENSVSWCLLIDEQIKNLIQAGLRHNARIFCCINSKQGEVIRQYISQYNFIEIIEISEDESQYEAFTLKHLFDFCNKNKEYEYVMYFHTKGIRHFSQTRDLSVIKNVNSWRRFLEYGTITKWRDCVTMLQSHDVAGINFHMHPREHFQGNFWWATSKYVRSLEHPLSKSFADESFCHPEQINRVSCEMWIGSGKPNWFSIYNYPFGIGNGSDNFDLYGNDIFPYFLHNSF</sequence>
<organism evidence="1 2">
    <name type="scientific">Brytella acorum</name>
    <dbReference type="NCBI Taxonomy" id="2959299"/>
    <lineage>
        <taxon>Bacteria</taxon>
        <taxon>Pseudomonadati</taxon>
        <taxon>Pseudomonadota</taxon>
        <taxon>Alphaproteobacteria</taxon>
        <taxon>Acetobacterales</taxon>
        <taxon>Acetobacteraceae</taxon>
        <taxon>Brytella</taxon>
    </lineage>
</organism>
<dbReference type="Proteomes" id="UP001176960">
    <property type="component" value="Unassembled WGS sequence"/>
</dbReference>
<gene>
    <name evidence="1" type="ORF">LMG32879_001959</name>
</gene>
<evidence type="ECO:0000313" key="2">
    <source>
        <dbReference type="Proteomes" id="UP001176960"/>
    </source>
</evidence>
<accession>A0AA35XY80</accession>
<evidence type="ECO:0000313" key="1">
    <source>
        <dbReference type="EMBL" id="CAI9121113.1"/>
    </source>
</evidence>
<name>A0AA35XY80_9PROT</name>
<comment type="caution">
    <text evidence="1">The sequence shown here is derived from an EMBL/GenBank/DDBJ whole genome shotgun (WGS) entry which is preliminary data.</text>
</comment>
<dbReference type="EMBL" id="CATKSH010000010">
    <property type="protein sequence ID" value="CAI9121113.1"/>
    <property type="molecule type" value="Genomic_DNA"/>
</dbReference>
<protein>
    <submittedName>
        <fullName evidence="1">Uncharacterized protein</fullName>
    </submittedName>
</protein>
<dbReference type="AlphaFoldDB" id="A0AA35XY80"/>